<feature type="transmembrane region" description="Helical" evidence="8">
    <location>
        <begin position="354"/>
        <end position="371"/>
    </location>
</feature>
<name>A0ABU4CXN1_9NOCA</name>
<feature type="transmembrane region" description="Helical" evidence="8">
    <location>
        <begin position="219"/>
        <end position="238"/>
    </location>
</feature>
<dbReference type="PROSITE" id="PS50850">
    <property type="entry name" value="MFS"/>
    <property type="match status" value="1"/>
</dbReference>
<protein>
    <submittedName>
        <fullName evidence="10">MFS transporter</fullName>
    </submittedName>
</protein>
<evidence type="ECO:0000256" key="2">
    <source>
        <dbReference type="ARBA" id="ARBA00022448"/>
    </source>
</evidence>
<evidence type="ECO:0000256" key="8">
    <source>
        <dbReference type="SAM" id="Phobius"/>
    </source>
</evidence>
<evidence type="ECO:0000313" key="10">
    <source>
        <dbReference type="EMBL" id="MDV6302234.1"/>
    </source>
</evidence>
<feature type="transmembrane region" description="Helical" evidence="8">
    <location>
        <begin position="424"/>
        <end position="446"/>
    </location>
</feature>
<dbReference type="InterPro" id="IPR036259">
    <property type="entry name" value="MFS_trans_sf"/>
</dbReference>
<dbReference type="RefSeq" id="WP_149405192.1">
    <property type="nucleotide sequence ID" value="NZ_JAWLKF010000002.1"/>
</dbReference>
<feature type="transmembrane region" description="Helical" evidence="8">
    <location>
        <begin position="250"/>
        <end position="270"/>
    </location>
</feature>
<keyword evidence="11" id="KW-1185">Reference proteome</keyword>
<organism evidence="10 11">
    <name type="scientific">Rhodococcus cerastii</name>
    <dbReference type="NCBI Taxonomy" id="908616"/>
    <lineage>
        <taxon>Bacteria</taxon>
        <taxon>Bacillati</taxon>
        <taxon>Actinomycetota</taxon>
        <taxon>Actinomycetes</taxon>
        <taxon>Mycobacteriales</taxon>
        <taxon>Nocardiaceae</taxon>
        <taxon>Rhodococcus</taxon>
    </lineage>
</organism>
<feature type="transmembrane region" description="Helical" evidence="8">
    <location>
        <begin position="458"/>
        <end position="479"/>
    </location>
</feature>
<dbReference type="EMBL" id="JAWLKF010000002">
    <property type="protein sequence ID" value="MDV6302234.1"/>
    <property type="molecule type" value="Genomic_DNA"/>
</dbReference>
<keyword evidence="6 8" id="KW-0472">Membrane</keyword>
<feature type="transmembrane region" description="Helical" evidence="8">
    <location>
        <begin position="122"/>
        <end position="145"/>
    </location>
</feature>
<evidence type="ECO:0000256" key="4">
    <source>
        <dbReference type="ARBA" id="ARBA00022692"/>
    </source>
</evidence>
<dbReference type="Proteomes" id="UP001186104">
    <property type="component" value="Unassembled WGS sequence"/>
</dbReference>
<sequence>MRLKNERPANTDEAQTSSTRHRPQTLKAAAVALAGLSAVFLFEMLDNSILNVALPTIGRELGASTTALQWVSGVYAVVFGGLMLLFSAIADRFGRRRVMLVGLTLLALASAATALVETPEQLITVRAAMGVAAAMTTPGSMALAFRLFDQESLRVRALTLISTVGLVGLAIGPTAGGFVLAFAPWQVLLLINVPIAILAFVGIRMGVAKDLPEELHRDPLDVAGAVLGTATIVLALLAPTLFVEVGPASWTPWAATVGTLSAAAVFVVRARTARYPLLDLELVALPLVSSGLAYKAASGLAVAGLGYMVTLQLQFVWRWSPALASIGMLPQVVVLLFSGRLVAPFLRRVGMNHAAWMSAAAVVLGLAVFAVGSRFGYVWVALALVLVAVGMRIVGVVAGTNVMTGLPESRTTIGAAMVDTSSQVATGVGITVTGTIIAALFTGNISSATWSAEQAASFQTGVTVAGFAITAAAAALVLLGMSRARASRGAPVAPGAP</sequence>
<dbReference type="Pfam" id="PF07690">
    <property type="entry name" value="MFS_1"/>
    <property type="match status" value="1"/>
</dbReference>
<dbReference type="PANTHER" id="PTHR42718">
    <property type="entry name" value="MAJOR FACILITATOR SUPERFAMILY MULTIDRUG TRANSPORTER MFSC"/>
    <property type="match status" value="1"/>
</dbReference>
<dbReference type="PRINTS" id="PR01036">
    <property type="entry name" value="TCRTETB"/>
</dbReference>
<dbReference type="InterPro" id="IPR011701">
    <property type="entry name" value="MFS"/>
</dbReference>
<proteinExistence type="predicted"/>
<comment type="subcellular location">
    <subcellularLocation>
        <location evidence="1">Cell membrane</location>
        <topology evidence="1">Multi-pass membrane protein</topology>
    </subcellularLocation>
</comment>
<keyword evidence="4 8" id="KW-0812">Transmembrane</keyword>
<dbReference type="InterPro" id="IPR020846">
    <property type="entry name" value="MFS_dom"/>
</dbReference>
<feature type="transmembrane region" description="Helical" evidence="8">
    <location>
        <begin position="67"/>
        <end position="86"/>
    </location>
</feature>
<evidence type="ECO:0000256" key="5">
    <source>
        <dbReference type="ARBA" id="ARBA00022989"/>
    </source>
</evidence>
<dbReference type="SUPFAM" id="SSF103473">
    <property type="entry name" value="MFS general substrate transporter"/>
    <property type="match status" value="1"/>
</dbReference>
<feature type="transmembrane region" description="Helical" evidence="8">
    <location>
        <begin position="187"/>
        <end position="207"/>
    </location>
</feature>
<evidence type="ECO:0000256" key="6">
    <source>
        <dbReference type="ARBA" id="ARBA00023136"/>
    </source>
</evidence>
<feature type="transmembrane region" description="Helical" evidence="8">
    <location>
        <begin position="377"/>
        <end position="403"/>
    </location>
</feature>
<reference evidence="10 11" key="1">
    <citation type="submission" date="2023-10" db="EMBL/GenBank/DDBJ databases">
        <title>Development of a sustainable strategy for remediation of hydrocarbon-contaminated territories based on the waste exchange concept.</title>
        <authorList>
            <person name="Krivoruchko A."/>
        </authorList>
    </citation>
    <scope>NUCLEOTIDE SEQUENCE [LARGE SCALE GENOMIC DNA]</scope>
    <source>
        <strain evidence="10 11">IEGM 1327</strain>
    </source>
</reference>
<evidence type="ECO:0000256" key="7">
    <source>
        <dbReference type="SAM" id="MobiDB-lite"/>
    </source>
</evidence>
<feature type="compositionally biased region" description="Basic and acidic residues" evidence="7">
    <location>
        <begin position="1"/>
        <end position="10"/>
    </location>
</feature>
<feature type="transmembrane region" description="Helical" evidence="8">
    <location>
        <begin position="26"/>
        <end position="45"/>
    </location>
</feature>
<dbReference type="CDD" id="cd17321">
    <property type="entry name" value="MFS_MMR_MDR_like"/>
    <property type="match status" value="1"/>
</dbReference>
<feature type="transmembrane region" description="Helical" evidence="8">
    <location>
        <begin position="98"/>
        <end position="116"/>
    </location>
</feature>
<feature type="transmembrane region" description="Helical" evidence="8">
    <location>
        <begin position="282"/>
        <end position="310"/>
    </location>
</feature>
<dbReference type="PANTHER" id="PTHR42718:SF46">
    <property type="entry name" value="BLR6921 PROTEIN"/>
    <property type="match status" value="1"/>
</dbReference>
<evidence type="ECO:0000256" key="3">
    <source>
        <dbReference type="ARBA" id="ARBA00022475"/>
    </source>
</evidence>
<feature type="transmembrane region" description="Helical" evidence="8">
    <location>
        <begin position="322"/>
        <end position="342"/>
    </location>
</feature>
<feature type="transmembrane region" description="Helical" evidence="8">
    <location>
        <begin position="157"/>
        <end position="181"/>
    </location>
</feature>
<feature type="region of interest" description="Disordered" evidence="7">
    <location>
        <begin position="1"/>
        <end position="23"/>
    </location>
</feature>
<accession>A0ABU4CXN1</accession>
<evidence type="ECO:0000256" key="1">
    <source>
        <dbReference type="ARBA" id="ARBA00004651"/>
    </source>
</evidence>
<keyword evidence="5 8" id="KW-1133">Transmembrane helix</keyword>
<evidence type="ECO:0000259" key="9">
    <source>
        <dbReference type="PROSITE" id="PS50850"/>
    </source>
</evidence>
<comment type="caution">
    <text evidence="10">The sequence shown here is derived from an EMBL/GenBank/DDBJ whole genome shotgun (WGS) entry which is preliminary data.</text>
</comment>
<dbReference type="Gene3D" id="1.20.1720.10">
    <property type="entry name" value="Multidrug resistance protein D"/>
    <property type="match status" value="1"/>
</dbReference>
<keyword evidence="2" id="KW-0813">Transport</keyword>
<evidence type="ECO:0000313" key="11">
    <source>
        <dbReference type="Proteomes" id="UP001186104"/>
    </source>
</evidence>
<keyword evidence="3" id="KW-1003">Cell membrane</keyword>
<feature type="domain" description="Major facilitator superfamily (MFS) profile" evidence="9">
    <location>
        <begin position="32"/>
        <end position="483"/>
    </location>
</feature>
<gene>
    <name evidence="10" type="ORF">R3P93_06640</name>
</gene>